<reference evidence="4" key="1">
    <citation type="journal article" date="2014" name="Int. J. Syst. Evol. Microbiol.">
        <title>Complete genome sequence of Corynebacterium casei LMG S-19264T (=DSM 44701T), isolated from a smear-ripened cheese.</title>
        <authorList>
            <consortium name="US DOE Joint Genome Institute (JGI-PGF)"/>
            <person name="Walter F."/>
            <person name="Albersmeier A."/>
            <person name="Kalinowski J."/>
            <person name="Ruckert C."/>
        </authorList>
    </citation>
    <scope>NUCLEOTIDE SEQUENCE</scope>
    <source>
        <strain evidence="4">NBRC 110023</strain>
    </source>
</reference>
<keyword evidence="5" id="KW-1185">Reference proteome</keyword>
<keyword evidence="3" id="KW-0732">Signal</keyword>
<accession>A0AA37SZ94</accession>
<organism evidence="4 5">
    <name type="scientific">Agaribacter marinus</name>
    <dbReference type="NCBI Taxonomy" id="1431249"/>
    <lineage>
        <taxon>Bacteria</taxon>
        <taxon>Pseudomonadati</taxon>
        <taxon>Pseudomonadota</taxon>
        <taxon>Gammaproteobacteria</taxon>
        <taxon>Alteromonadales</taxon>
        <taxon>Alteromonadaceae</taxon>
        <taxon>Agaribacter</taxon>
    </lineage>
</organism>
<name>A0AA37SZ94_9ALTE</name>
<dbReference type="SUPFAM" id="SSF101898">
    <property type="entry name" value="NHL repeat"/>
    <property type="match status" value="1"/>
</dbReference>
<dbReference type="AlphaFoldDB" id="A0AA37SZ94"/>
<protein>
    <submittedName>
        <fullName evidence="4">Uncharacterized protein</fullName>
    </submittedName>
</protein>
<dbReference type="InterPro" id="IPR001258">
    <property type="entry name" value="NHL_repeat"/>
</dbReference>
<dbReference type="InterPro" id="IPR050952">
    <property type="entry name" value="TRIM-NHL_E3_ligases"/>
</dbReference>
<dbReference type="PANTHER" id="PTHR24104:SF25">
    <property type="entry name" value="PROTEIN LIN-41"/>
    <property type="match status" value="1"/>
</dbReference>
<comment type="caution">
    <text evidence="4">The sequence shown here is derived from an EMBL/GenBank/DDBJ whole genome shotgun (WGS) entry which is preliminary data.</text>
</comment>
<feature type="signal peptide" evidence="3">
    <location>
        <begin position="1"/>
        <end position="27"/>
    </location>
</feature>
<dbReference type="Proteomes" id="UP001156601">
    <property type="component" value="Unassembled WGS sequence"/>
</dbReference>
<evidence type="ECO:0000256" key="2">
    <source>
        <dbReference type="PROSITE-ProRule" id="PRU00504"/>
    </source>
</evidence>
<dbReference type="PROSITE" id="PS51125">
    <property type="entry name" value="NHL"/>
    <property type="match status" value="1"/>
</dbReference>
<dbReference type="EMBL" id="BSOT01000002">
    <property type="protein sequence ID" value="GLR69278.1"/>
    <property type="molecule type" value="Genomic_DNA"/>
</dbReference>
<evidence type="ECO:0000313" key="5">
    <source>
        <dbReference type="Proteomes" id="UP001156601"/>
    </source>
</evidence>
<dbReference type="Gene3D" id="2.120.10.30">
    <property type="entry name" value="TolB, C-terminal domain"/>
    <property type="match status" value="2"/>
</dbReference>
<dbReference type="GO" id="GO:0008270">
    <property type="term" value="F:zinc ion binding"/>
    <property type="evidence" value="ECO:0007669"/>
    <property type="project" value="UniProtKB-KW"/>
</dbReference>
<evidence type="ECO:0000313" key="4">
    <source>
        <dbReference type="EMBL" id="GLR69278.1"/>
    </source>
</evidence>
<dbReference type="Pfam" id="PF01436">
    <property type="entry name" value="NHL"/>
    <property type="match status" value="1"/>
</dbReference>
<sequence length="357" mass="39635">MLLSRQLCSLTYLFVAFAFLHGSLALAHQHGQNDNNHAPHHDNWTHENDWLQVPKSLSQIGKSHGEIAVSSDGDIYVSVMGELGGLQVYSPAGEYLHNVKNAPKDIHGFVIKQENGRDVIYAPTLYGQSIVKMTVTGEILLTVDALSSIPKQYHSEPVIKPTWRDDRALKLTAIDVAADGTMYVIDGYGKDYIHTFDQKGNYITTFAGRGAPWHLHNCHKIAIDPRFTPKRILCADRVNGRLVHMKLDGKLIGNHAEGLRRPSAIAFYNDLVAVAEISGRVTLLDLEGKKLTTLGTNENKEEINHPRTPPEKWKNGVFTSPHGIAFDADGNLYVTEYSNFGRVLKFNASTSIDNAEE</sequence>
<dbReference type="RefSeq" id="WP_284215610.1">
    <property type="nucleotide sequence ID" value="NZ_BSOT01000002.1"/>
</dbReference>
<reference evidence="4" key="2">
    <citation type="submission" date="2023-01" db="EMBL/GenBank/DDBJ databases">
        <title>Draft genome sequence of Agaribacter marinus strain NBRC 110023.</title>
        <authorList>
            <person name="Sun Q."/>
            <person name="Mori K."/>
        </authorList>
    </citation>
    <scope>NUCLEOTIDE SEQUENCE</scope>
    <source>
        <strain evidence="4">NBRC 110023</strain>
    </source>
</reference>
<evidence type="ECO:0000256" key="1">
    <source>
        <dbReference type="ARBA" id="ARBA00022737"/>
    </source>
</evidence>
<feature type="chain" id="PRO_5041333177" evidence="3">
    <location>
        <begin position="28"/>
        <end position="357"/>
    </location>
</feature>
<dbReference type="InterPro" id="IPR011042">
    <property type="entry name" value="6-blade_b-propeller_TolB-like"/>
</dbReference>
<feature type="repeat" description="NHL" evidence="2">
    <location>
        <begin position="318"/>
        <end position="349"/>
    </location>
</feature>
<proteinExistence type="predicted"/>
<keyword evidence="1" id="KW-0677">Repeat</keyword>
<evidence type="ECO:0000256" key="3">
    <source>
        <dbReference type="SAM" id="SignalP"/>
    </source>
</evidence>
<gene>
    <name evidence="4" type="ORF">GCM10007852_01860</name>
</gene>
<dbReference type="PANTHER" id="PTHR24104">
    <property type="entry name" value="E3 UBIQUITIN-PROTEIN LIGASE NHLRC1-RELATED"/>
    <property type="match status" value="1"/>
</dbReference>